<gene>
    <name evidence="2" type="ORF">DF185_22015</name>
</gene>
<comment type="caution">
    <text evidence="2">The sequence shown here is derived from an EMBL/GenBank/DDBJ whole genome shotgun (WGS) entry which is preliminary data.</text>
</comment>
<sequence>MFGFKINLQKGFFLLFFQFSTNLQNTNKNKPFRNKKQYNQIKILLFFHILVCTGSVFLYICCKGFQLNLEIG</sequence>
<reference evidence="2 3" key="1">
    <citation type="submission" date="2018-05" db="EMBL/GenBank/DDBJ databases">
        <title>Marinifilum breve JC075T sp. nov., a marine bacterium isolated from Yongle Blue Hole in the South China Sea.</title>
        <authorList>
            <person name="Fu T."/>
        </authorList>
    </citation>
    <scope>NUCLEOTIDE SEQUENCE [LARGE SCALE GENOMIC DNA]</scope>
    <source>
        <strain evidence="2 3">JC075</strain>
    </source>
</reference>
<evidence type="ECO:0000256" key="1">
    <source>
        <dbReference type="SAM" id="Phobius"/>
    </source>
</evidence>
<name>A0A2V3ZRA0_9BACT</name>
<feature type="transmembrane region" description="Helical" evidence="1">
    <location>
        <begin position="43"/>
        <end position="60"/>
    </location>
</feature>
<organism evidence="2 3">
    <name type="scientific">Marinifilum breve</name>
    <dbReference type="NCBI Taxonomy" id="2184082"/>
    <lineage>
        <taxon>Bacteria</taxon>
        <taxon>Pseudomonadati</taxon>
        <taxon>Bacteroidota</taxon>
        <taxon>Bacteroidia</taxon>
        <taxon>Marinilabiliales</taxon>
        <taxon>Marinifilaceae</taxon>
    </lineage>
</organism>
<evidence type="ECO:0008006" key="4">
    <source>
        <dbReference type="Google" id="ProtNLM"/>
    </source>
</evidence>
<proteinExistence type="predicted"/>
<accession>A0A2V3ZRA0</accession>
<dbReference type="EMBL" id="QFLI01000015">
    <property type="protein sequence ID" value="PXX95397.1"/>
    <property type="molecule type" value="Genomic_DNA"/>
</dbReference>
<protein>
    <recommendedName>
        <fullName evidence="4">Transmembrane protein</fullName>
    </recommendedName>
</protein>
<keyword evidence="1" id="KW-1133">Transmembrane helix</keyword>
<keyword evidence="3" id="KW-1185">Reference proteome</keyword>
<dbReference type="AlphaFoldDB" id="A0A2V3ZRA0"/>
<evidence type="ECO:0000313" key="3">
    <source>
        <dbReference type="Proteomes" id="UP000248079"/>
    </source>
</evidence>
<keyword evidence="1" id="KW-0472">Membrane</keyword>
<keyword evidence="1" id="KW-0812">Transmembrane</keyword>
<dbReference type="Proteomes" id="UP000248079">
    <property type="component" value="Unassembled WGS sequence"/>
</dbReference>
<evidence type="ECO:0000313" key="2">
    <source>
        <dbReference type="EMBL" id="PXX95397.1"/>
    </source>
</evidence>